<dbReference type="GO" id="GO:0005930">
    <property type="term" value="C:axoneme"/>
    <property type="evidence" value="ECO:0000318"/>
    <property type="project" value="GO_Central"/>
</dbReference>
<keyword evidence="6" id="KW-0966">Cell projection</keyword>
<dbReference type="Xenbase" id="XB-GENE-29089311">
    <property type="gene designation" value="LOC105946870"/>
</dbReference>
<comment type="subcellular location">
    <subcellularLocation>
        <location evidence="1">Cytoplasm</location>
        <location evidence="1">Cytoskeleton</location>
        <location evidence="1">Flagellum axoneme</location>
    </subcellularLocation>
</comment>
<evidence type="ECO:0000256" key="3">
    <source>
        <dbReference type="ARBA" id="ARBA00022598"/>
    </source>
</evidence>
<proteinExistence type="predicted"/>
<dbReference type="OMA" id="WIEINCH"/>
<reference evidence="10" key="1">
    <citation type="submission" date="2025-08" db="UniProtKB">
        <authorList>
            <consortium name="RefSeq"/>
        </authorList>
    </citation>
    <scope>IDENTIFICATION</scope>
    <source>
        <strain evidence="10">Nigerian</strain>
        <tissue evidence="10">Liver and blood</tissue>
    </source>
</reference>
<dbReference type="Pfam" id="PF03133">
    <property type="entry name" value="TTL"/>
    <property type="match status" value="1"/>
</dbReference>
<comment type="catalytic activity">
    <reaction evidence="8">
        <text>L-glutamyl-[protein] + glycine + ATP = glycyl-L-glutamyl-[protein] + ADP + phosphate + H(+)</text>
        <dbReference type="Rhea" id="RHEA:67180"/>
        <dbReference type="Rhea" id="RHEA-COMP:10208"/>
        <dbReference type="Rhea" id="RHEA-COMP:17207"/>
        <dbReference type="ChEBI" id="CHEBI:15378"/>
        <dbReference type="ChEBI" id="CHEBI:29973"/>
        <dbReference type="ChEBI" id="CHEBI:30616"/>
        <dbReference type="ChEBI" id="CHEBI:43474"/>
        <dbReference type="ChEBI" id="CHEBI:57305"/>
        <dbReference type="ChEBI" id="CHEBI:167890"/>
        <dbReference type="ChEBI" id="CHEBI:456216"/>
    </reaction>
    <physiologicalReaction direction="left-to-right" evidence="8">
        <dbReference type="Rhea" id="RHEA:67181"/>
    </physiologicalReaction>
</comment>
<dbReference type="GO" id="GO:0070736">
    <property type="term" value="F:protein-glycine ligase activity, initiating"/>
    <property type="evidence" value="ECO:0000318"/>
    <property type="project" value="GO_Central"/>
</dbReference>
<name>A0A8J1JBA6_XENTR</name>
<evidence type="ECO:0000256" key="6">
    <source>
        <dbReference type="ARBA" id="ARBA00022846"/>
    </source>
</evidence>
<protein>
    <submittedName>
        <fullName evidence="10">Tubulin monoglycylase TTLL3</fullName>
    </submittedName>
</protein>
<keyword evidence="6" id="KW-0282">Flagellum</keyword>
<dbReference type="InterPro" id="IPR004344">
    <property type="entry name" value="TTL/TTLL_fam"/>
</dbReference>
<dbReference type="SUPFAM" id="SSF56059">
    <property type="entry name" value="Glutathione synthetase ATP-binding domain-like"/>
    <property type="match status" value="1"/>
</dbReference>
<dbReference type="Proteomes" id="UP000008143">
    <property type="component" value="Chromosome 3"/>
</dbReference>
<dbReference type="GO" id="GO:0007283">
    <property type="term" value="P:spermatogenesis"/>
    <property type="evidence" value="ECO:0000318"/>
    <property type="project" value="GO_Central"/>
</dbReference>
<dbReference type="GO" id="GO:0005524">
    <property type="term" value="F:ATP binding"/>
    <property type="evidence" value="ECO:0007669"/>
    <property type="project" value="UniProtKB-KW"/>
</dbReference>
<evidence type="ECO:0000256" key="7">
    <source>
        <dbReference type="ARBA" id="ARBA00023212"/>
    </source>
</evidence>
<dbReference type="AGR" id="Xenbase:XB-GENE-29089311"/>
<dbReference type="GO" id="GO:0030317">
    <property type="term" value="P:flagellated sperm motility"/>
    <property type="evidence" value="ECO:0000318"/>
    <property type="project" value="GO_Central"/>
</dbReference>
<keyword evidence="7" id="KW-0206">Cytoskeleton</keyword>
<evidence type="ECO:0000256" key="1">
    <source>
        <dbReference type="ARBA" id="ARBA00004611"/>
    </source>
</evidence>
<keyword evidence="9" id="KW-1185">Reference proteome</keyword>
<evidence type="ECO:0000256" key="5">
    <source>
        <dbReference type="ARBA" id="ARBA00022840"/>
    </source>
</evidence>
<dbReference type="OrthoDB" id="202825at2759"/>
<keyword evidence="5" id="KW-0067">ATP-binding</keyword>
<keyword evidence="4" id="KW-0547">Nucleotide-binding</keyword>
<dbReference type="PANTHER" id="PTHR45870">
    <property type="entry name" value="TUBULIN MONOGLYCYLASE TTLL3"/>
    <property type="match status" value="1"/>
</dbReference>
<dbReference type="PROSITE" id="PS51221">
    <property type="entry name" value="TTL"/>
    <property type="match status" value="1"/>
</dbReference>
<dbReference type="GO" id="GO:0036126">
    <property type="term" value="C:sperm flagellum"/>
    <property type="evidence" value="ECO:0000318"/>
    <property type="project" value="GO_Central"/>
</dbReference>
<feature type="non-terminal residue" evidence="10">
    <location>
        <position position="509"/>
    </location>
</feature>
<evidence type="ECO:0000256" key="4">
    <source>
        <dbReference type="ARBA" id="ARBA00022741"/>
    </source>
</evidence>
<dbReference type="Gene3D" id="3.30.470.20">
    <property type="entry name" value="ATP-grasp fold, B domain"/>
    <property type="match status" value="1"/>
</dbReference>
<evidence type="ECO:0000313" key="11">
    <source>
        <dbReference type="Xenbase" id="XB-GENE-29089311"/>
    </source>
</evidence>
<accession>A0A8J1JBA6</accession>
<dbReference type="KEGG" id="xtr:105946870"/>
<evidence type="ECO:0000256" key="2">
    <source>
        <dbReference type="ARBA" id="ARBA00022490"/>
    </source>
</evidence>
<keyword evidence="3" id="KW-0436">Ligase</keyword>
<dbReference type="GO" id="GO:0015630">
    <property type="term" value="C:microtubule cytoskeleton"/>
    <property type="evidence" value="ECO:0000318"/>
    <property type="project" value="GO_Central"/>
</dbReference>
<evidence type="ECO:0000313" key="9">
    <source>
        <dbReference type="Proteomes" id="UP000008143"/>
    </source>
</evidence>
<evidence type="ECO:0000256" key="8">
    <source>
        <dbReference type="ARBA" id="ARBA00048944"/>
    </source>
</evidence>
<dbReference type="AlphaFoldDB" id="A0A8J1JBA6"/>
<dbReference type="RefSeq" id="XP_031755152.1">
    <property type="nucleotide sequence ID" value="XM_031899292.1"/>
</dbReference>
<dbReference type="GeneID" id="105946870"/>
<evidence type="ECO:0000313" key="10">
    <source>
        <dbReference type="RefSeq" id="XP_031755152.1"/>
    </source>
</evidence>
<gene>
    <name evidence="10 11" type="primary">LOC105946870</name>
</gene>
<dbReference type="FunFam" id="3.30.470.20:FF:000032">
    <property type="entry name" value="tubulin monoglycylase TTLL3 isoform X2"/>
    <property type="match status" value="1"/>
</dbReference>
<organism evidence="9 10">
    <name type="scientific">Xenopus tropicalis</name>
    <name type="common">Western clawed frog</name>
    <name type="synonym">Silurana tropicalis</name>
    <dbReference type="NCBI Taxonomy" id="8364"/>
    <lineage>
        <taxon>Eukaryota</taxon>
        <taxon>Metazoa</taxon>
        <taxon>Chordata</taxon>
        <taxon>Craniata</taxon>
        <taxon>Vertebrata</taxon>
        <taxon>Euteleostomi</taxon>
        <taxon>Amphibia</taxon>
        <taxon>Batrachia</taxon>
        <taxon>Anura</taxon>
        <taxon>Pipoidea</taxon>
        <taxon>Pipidae</taxon>
        <taxon>Xenopodinae</taxon>
        <taxon>Xenopus</taxon>
        <taxon>Silurana</taxon>
    </lineage>
</organism>
<sequence>MTLWYDVQPNLIWSRPYFNFRDLNEDQMINNFDCTRCFTTKVGLCLSLRELPWFAKEDPHTFYPRCHILAEERQEFIDDYRLTAARSILKWVLRVNGKSLRDEEVIPEESEKEASTAMCLTDGVSRTATRVRKWFLRIRRKRKSTSVSLPDAKMSDPGHERTVPNDIIVTALLACKMHLDTLEHKNIDGDLEPVEAQVAARWKAFLRDYYKVVRDGAHIQNSEMYVEHCRSILRKLEPVTPQLDIDGEKNIWILKPGFSSRGRGIYCENRMKHILRLVDSDPEVILSERWVAQKYVERPLLIHEAKIDLRQHFLITDWNPLTIWFYKDSFIRFSSQPFTLEKLDRAIHLCNNAIQRKLENAPNRHPDLPEENMWHSDEFKAYLRTIGKEYVWDSVIIPGMKKALIHTMQVSQDKTDYRKNSFDLFGADFMFGENFQPWLLEINYKPDIKQDTSVMEILVPPLLEDLLRVVIDYKNDPNCDVGGFELIYKQVRALGNSHNVCITLFIKRH</sequence>
<dbReference type="GO" id="GO:0035082">
    <property type="term" value="P:axoneme assembly"/>
    <property type="evidence" value="ECO:0000318"/>
    <property type="project" value="GO_Central"/>
</dbReference>
<keyword evidence="2" id="KW-0963">Cytoplasm</keyword>
<dbReference type="InterPro" id="IPR051437">
    <property type="entry name" value="TTLL_monoglycylase"/>
</dbReference>
<keyword evidence="6" id="KW-0969">Cilium</keyword>
<dbReference type="PANTHER" id="PTHR45870:SF7">
    <property type="entry name" value="TUBULIN MONOGLYCYLASE TTLL3-LIKE ISOFORM X2"/>
    <property type="match status" value="1"/>
</dbReference>